<sequence length="332" mass="34785">MPMKPTHPYMHLLRAGLAAALLGAATLAAAQADWPTRPVRVIVPLAAGSVTDVVLRAAAQELQPRLGHPIVIDNKPGASGVVGTDACAKAPADGYTFCAVYLASMSINPHTIAKLPYDPDKDLVPVGKLFYVTEGLFVPATLPVGSVAELRSYAAAKGNAVNFGTLGEGSLQDLMVAWLNNEWKTRIAGIPYKGGGPISSALGAGEIQVGMMGVGNFTGLMQAGKVKPLAVSSQQRSPLLPQVPTMQEAGLGGFTAHVWWGLAAPAGTPPAAVERLNAEFNRLLKDPKFAEFLQGRYLVPAGGTSQEFAAFLRTDREQAATLVKLAARQSAR</sequence>
<evidence type="ECO:0000313" key="4">
    <source>
        <dbReference type="Proteomes" id="UP000297564"/>
    </source>
</evidence>
<organism evidence="3 4">
    <name type="scientific">Ramlibacter rhizophilus</name>
    <dbReference type="NCBI Taxonomy" id="1781167"/>
    <lineage>
        <taxon>Bacteria</taxon>
        <taxon>Pseudomonadati</taxon>
        <taxon>Pseudomonadota</taxon>
        <taxon>Betaproteobacteria</taxon>
        <taxon>Burkholderiales</taxon>
        <taxon>Comamonadaceae</taxon>
        <taxon>Ramlibacter</taxon>
    </lineage>
</organism>
<dbReference type="OrthoDB" id="9150882at2"/>
<dbReference type="CDD" id="cd07012">
    <property type="entry name" value="PBP2_Bug_TTT"/>
    <property type="match status" value="1"/>
</dbReference>
<comment type="similarity">
    <text evidence="1">Belongs to the UPF0065 (bug) family.</text>
</comment>
<dbReference type="InterPro" id="IPR042100">
    <property type="entry name" value="Bug_dom1"/>
</dbReference>
<dbReference type="PANTHER" id="PTHR42928">
    <property type="entry name" value="TRICARBOXYLATE-BINDING PROTEIN"/>
    <property type="match status" value="1"/>
</dbReference>
<evidence type="ECO:0000313" key="3">
    <source>
        <dbReference type="EMBL" id="TFZ01279.1"/>
    </source>
</evidence>
<dbReference type="AlphaFoldDB" id="A0A4Z0BTE4"/>
<dbReference type="SUPFAM" id="SSF53850">
    <property type="entry name" value="Periplasmic binding protein-like II"/>
    <property type="match status" value="1"/>
</dbReference>
<keyword evidence="4" id="KW-1185">Reference proteome</keyword>
<dbReference type="Proteomes" id="UP000297564">
    <property type="component" value="Unassembled WGS sequence"/>
</dbReference>
<dbReference type="PIRSF" id="PIRSF017082">
    <property type="entry name" value="YflP"/>
    <property type="match status" value="1"/>
</dbReference>
<keyword evidence="2" id="KW-0732">Signal</keyword>
<accession>A0A4Z0BTE4</accession>
<reference evidence="3 4" key="1">
    <citation type="submission" date="2019-03" db="EMBL/GenBank/DDBJ databases">
        <title>Ramlibacter rhizophilus CCTCC AB2015357, whole genome shotgun sequence.</title>
        <authorList>
            <person name="Zhang X."/>
            <person name="Feng G."/>
            <person name="Zhu H."/>
        </authorList>
    </citation>
    <scope>NUCLEOTIDE SEQUENCE [LARGE SCALE GENOMIC DNA]</scope>
    <source>
        <strain evidence="3 4">CCTCC AB2015357</strain>
    </source>
</reference>
<name>A0A4Z0BTE4_9BURK</name>
<dbReference type="PANTHER" id="PTHR42928:SF5">
    <property type="entry name" value="BLR1237 PROTEIN"/>
    <property type="match status" value="1"/>
</dbReference>
<feature type="signal peptide" evidence="2">
    <location>
        <begin position="1"/>
        <end position="30"/>
    </location>
</feature>
<dbReference type="Gene3D" id="3.40.190.150">
    <property type="entry name" value="Bordetella uptake gene, domain 1"/>
    <property type="match status" value="1"/>
</dbReference>
<dbReference type="InterPro" id="IPR005064">
    <property type="entry name" value="BUG"/>
</dbReference>
<proteinExistence type="inferred from homology"/>
<evidence type="ECO:0000256" key="2">
    <source>
        <dbReference type="SAM" id="SignalP"/>
    </source>
</evidence>
<gene>
    <name evidence="3" type="ORF">EZ242_07810</name>
</gene>
<comment type="caution">
    <text evidence="3">The sequence shown here is derived from an EMBL/GenBank/DDBJ whole genome shotgun (WGS) entry which is preliminary data.</text>
</comment>
<protein>
    <submittedName>
        <fullName evidence="3">Tripartite tricarboxylate transporter substrate binding protein</fullName>
    </submittedName>
</protein>
<dbReference type="Pfam" id="PF03401">
    <property type="entry name" value="TctC"/>
    <property type="match status" value="1"/>
</dbReference>
<dbReference type="Gene3D" id="3.40.190.10">
    <property type="entry name" value="Periplasmic binding protein-like II"/>
    <property type="match status" value="1"/>
</dbReference>
<evidence type="ECO:0000256" key="1">
    <source>
        <dbReference type="ARBA" id="ARBA00006987"/>
    </source>
</evidence>
<feature type="chain" id="PRO_5021383857" evidence="2">
    <location>
        <begin position="31"/>
        <end position="332"/>
    </location>
</feature>
<dbReference type="EMBL" id="SMLL01000003">
    <property type="protein sequence ID" value="TFZ01279.1"/>
    <property type="molecule type" value="Genomic_DNA"/>
</dbReference>